<evidence type="ECO:0000313" key="3">
    <source>
        <dbReference type="EMBL" id="GET86780.1"/>
    </source>
</evidence>
<organism evidence="3 4">
    <name type="scientific">Leishmania tarentolae</name>
    <name type="common">Sauroleishmania tarentolae</name>
    <dbReference type="NCBI Taxonomy" id="5689"/>
    <lineage>
        <taxon>Eukaryota</taxon>
        <taxon>Discoba</taxon>
        <taxon>Euglenozoa</taxon>
        <taxon>Kinetoplastea</taxon>
        <taxon>Metakinetoplastina</taxon>
        <taxon>Trypanosomatida</taxon>
        <taxon>Trypanosomatidae</taxon>
        <taxon>Leishmaniinae</taxon>
        <taxon>Leishmania</taxon>
        <taxon>lizard Leishmania</taxon>
    </lineage>
</organism>
<feature type="compositionally biased region" description="Basic residues" evidence="1">
    <location>
        <begin position="569"/>
        <end position="579"/>
    </location>
</feature>
<accession>A0A640KAT1</accession>
<dbReference type="VEuPathDB" id="TriTrypDB:LtaPh_1204500"/>
<evidence type="ECO:0000313" key="4">
    <source>
        <dbReference type="Proteomes" id="UP000419144"/>
    </source>
</evidence>
<name>A0A640KAT1_LEITA</name>
<evidence type="ECO:0000259" key="2">
    <source>
        <dbReference type="Pfam" id="PF24779"/>
    </source>
</evidence>
<dbReference type="InterPro" id="IPR057776">
    <property type="entry name" value="UTP23_sensor"/>
</dbReference>
<proteinExistence type="predicted"/>
<feature type="compositionally biased region" description="Low complexity" evidence="1">
    <location>
        <begin position="687"/>
        <end position="698"/>
    </location>
</feature>
<feature type="region of interest" description="Disordered" evidence="1">
    <location>
        <begin position="433"/>
        <end position="455"/>
    </location>
</feature>
<feature type="compositionally biased region" description="Low complexity" evidence="1">
    <location>
        <begin position="705"/>
        <end position="724"/>
    </location>
</feature>
<reference evidence="3" key="1">
    <citation type="submission" date="2019-11" db="EMBL/GenBank/DDBJ databases">
        <title>Leishmania tarentolae CDS.</title>
        <authorList>
            <person name="Goto Y."/>
            <person name="Yamagishi J."/>
        </authorList>
    </citation>
    <scope>NUCLEOTIDE SEQUENCE [LARGE SCALE GENOMIC DNA]</scope>
    <source>
        <strain evidence="3">Parrot Tar II</strain>
    </source>
</reference>
<gene>
    <name evidence="3" type="ORF">LtaPh_1204500</name>
</gene>
<keyword evidence="4" id="KW-1185">Reference proteome</keyword>
<evidence type="ECO:0000256" key="1">
    <source>
        <dbReference type="SAM" id="MobiDB-lite"/>
    </source>
</evidence>
<protein>
    <recommendedName>
        <fullName evidence="2">UTP23 sensor motif region domain-containing protein</fullName>
    </recommendedName>
</protein>
<sequence length="812" mass="87269">MLLKFIAERKLKGQPEENRENPSCCDPPASRAGGGRRLVSALTCRVRAFSARVRCKPLGRREGRAGTCIATADRASVAACTAHTHTHTYACSRYFLVLLMHAGNCHCAIFVVTSRSPMFTHIRRASALFLSLSALLLTPSSPHAHVPALPWQDLASTSTRNQDTRLMKRRVLRAHANKRCLRILCASHLIETPPSSSFSSPSAAGGDRGFAVLCDASFLRAVLLSYWQANAPAIWREARRRKLRKAAGAANVDEFTRAGVPSERPAPPATDKIAAATAATIARLPFGDVPELSPHAFLVALLCDAFQGEGGSRPVGSNSAAAAARTTPQVDSALASKFRCYCLPETVATLHRMRDHPPTSAVPTTALGNMSVPHSSIVDASLPRAQGRSDADAKGQRPSAPLRSKASARCEQRHRMDETEAWLTASFGNLATGGDSSGSGIGERRHTGPSPSSTAFPLTFQEVPAAVVNHLLSRITLIQSEEQRHHDAVAFGSREASGSPELADGFPLPTRNECRAIGEFMVANDTLLGRRPRDGIVDSACDLSALRLFSMPLFSDHRFEAHSSQSAAAKRRRRSKNRKAAGGTEDVVELPSLTTEQAELTGLRETRMNGAGVTPTTASRPYSPRTFFVATQSHDVRRRLAATTPLLRLTTNPDALWIEQRGAAYHYEEASTEARRPLLGMKGLENSSSSVTAAASARGGRRSSEPGPSRSANFSHTHSSPHAAATTATVIASAPRLSRADVAFMKHLGTAAEVPLPEKPSHHLHQQQPCTSAAPGNGVSSGAPAGRKRRRQKGPNPLSMKKKQRREVFRAH</sequence>
<dbReference type="Pfam" id="PF24779">
    <property type="entry name" value="UTP23_sensor"/>
    <property type="match status" value="1"/>
</dbReference>
<comment type="caution">
    <text evidence="3">The sequence shown here is derived from an EMBL/GenBank/DDBJ whole genome shotgun (WGS) entry which is preliminary data.</text>
</comment>
<dbReference type="AlphaFoldDB" id="A0A640KAT1"/>
<dbReference type="EMBL" id="BLBS01000014">
    <property type="protein sequence ID" value="GET86780.1"/>
    <property type="molecule type" value="Genomic_DNA"/>
</dbReference>
<feature type="domain" description="UTP23 sensor motif region" evidence="2">
    <location>
        <begin position="787"/>
        <end position="804"/>
    </location>
</feature>
<feature type="region of interest" description="Disordered" evidence="1">
    <location>
        <begin position="683"/>
        <end position="724"/>
    </location>
</feature>
<feature type="region of interest" description="Disordered" evidence="1">
    <location>
        <begin position="560"/>
        <end position="587"/>
    </location>
</feature>
<feature type="region of interest" description="Disordered" evidence="1">
    <location>
        <begin position="383"/>
        <end position="415"/>
    </location>
</feature>
<feature type="region of interest" description="Disordered" evidence="1">
    <location>
        <begin position="756"/>
        <end position="812"/>
    </location>
</feature>
<dbReference type="OrthoDB" id="246482at2759"/>
<feature type="region of interest" description="Disordered" evidence="1">
    <location>
        <begin position="13"/>
        <end position="34"/>
    </location>
</feature>
<dbReference type="Proteomes" id="UP000419144">
    <property type="component" value="Unassembled WGS sequence"/>
</dbReference>